<name>A0ABM6NIZ2_PSEO7</name>
<evidence type="ECO:0000313" key="2">
    <source>
        <dbReference type="Proteomes" id="UP000016521"/>
    </source>
</evidence>
<dbReference type="EMBL" id="CP011924">
    <property type="protein sequence ID" value="ATD08886.1"/>
    <property type="molecule type" value="Genomic_DNA"/>
</dbReference>
<proteinExistence type="predicted"/>
<protein>
    <submittedName>
        <fullName evidence="1">Uncharacterized protein</fullName>
    </submittedName>
</protein>
<keyword evidence="2" id="KW-1185">Reference proteome</keyword>
<sequence>MLRQIFVDSDIGSLLNTVCTGKYAIKDKYLISQLAYTPLSLKEHNLLRLHQLIDDKGEVYRKWVLPAAYSPTRKIALSKCQKCFAKHWSNTLIGTNIKNYQRNTGTI</sequence>
<evidence type="ECO:0000313" key="1">
    <source>
        <dbReference type="EMBL" id="ATD08886.1"/>
    </source>
</evidence>
<gene>
    <name evidence="1" type="ORF">PPIS_a4228</name>
</gene>
<organism evidence="1 2">
    <name type="scientific">Pseudoalteromonas piscicida</name>
    <dbReference type="NCBI Taxonomy" id="43662"/>
    <lineage>
        <taxon>Bacteria</taxon>
        <taxon>Pseudomonadati</taxon>
        <taxon>Pseudomonadota</taxon>
        <taxon>Gammaproteobacteria</taxon>
        <taxon>Alteromonadales</taxon>
        <taxon>Pseudoalteromonadaceae</taxon>
        <taxon>Pseudoalteromonas</taxon>
    </lineage>
</organism>
<reference evidence="1 2" key="1">
    <citation type="submission" date="2015-06" db="EMBL/GenBank/DDBJ databases">
        <authorList>
            <person name="Xie B.-B."/>
            <person name="Rong J.-C."/>
            <person name="Qin Q.-L."/>
            <person name="Zhang Y.-Z."/>
        </authorList>
    </citation>
    <scope>NUCLEOTIDE SEQUENCE [LARGE SCALE GENOMIC DNA]</scope>
    <source>
        <strain evidence="1 2">JCM 20779</strain>
    </source>
</reference>
<accession>A0ABM6NIZ2</accession>
<dbReference type="Proteomes" id="UP000016521">
    <property type="component" value="Chromosome I"/>
</dbReference>